<evidence type="ECO:0000313" key="4">
    <source>
        <dbReference type="Proteomes" id="UP000064137"/>
    </source>
</evidence>
<dbReference type="GO" id="GO:0005829">
    <property type="term" value="C:cytosol"/>
    <property type="evidence" value="ECO:0007669"/>
    <property type="project" value="TreeGrafter"/>
</dbReference>
<gene>
    <name evidence="3" type="ORF">APT59_21415</name>
</gene>
<dbReference type="Gene3D" id="3.40.50.1000">
    <property type="entry name" value="HAD superfamily/HAD-like"/>
    <property type="match status" value="1"/>
</dbReference>
<name>A0A0U4WUV0_9PSED</name>
<keyword evidence="2" id="KW-0479">Metal-binding</keyword>
<dbReference type="PANTHER" id="PTHR43434:SF20">
    <property type="entry name" value="5'-NUCLEOTIDASE"/>
    <property type="match status" value="1"/>
</dbReference>
<dbReference type="InterPro" id="IPR006439">
    <property type="entry name" value="HAD-SF_hydro_IA"/>
</dbReference>
<dbReference type="NCBIfam" id="TIGR01549">
    <property type="entry name" value="HAD-SF-IA-v1"/>
    <property type="match status" value="1"/>
</dbReference>
<dbReference type="Gene3D" id="1.10.150.240">
    <property type="entry name" value="Putative phosphatase, domain 2"/>
    <property type="match status" value="1"/>
</dbReference>
<dbReference type="RefSeq" id="WP_059316684.1">
    <property type="nucleotide sequence ID" value="NZ_CP013987.1"/>
</dbReference>
<dbReference type="OrthoDB" id="9792518at2"/>
<dbReference type="GO" id="GO:0016791">
    <property type="term" value="F:phosphatase activity"/>
    <property type="evidence" value="ECO:0007669"/>
    <property type="project" value="UniProtKB-ARBA"/>
</dbReference>
<dbReference type="AlphaFoldDB" id="A0A0U4WUV0"/>
<protein>
    <submittedName>
        <fullName evidence="3">HAD family hydrolase</fullName>
    </submittedName>
</protein>
<keyword evidence="3" id="KW-0378">Hydrolase</keyword>
<dbReference type="InterPro" id="IPR050155">
    <property type="entry name" value="HAD-like_hydrolase_sf"/>
</dbReference>
<comment type="cofactor">
    <cofactor evidence="1">
        <name>Mg(2+)</name>
        <dbReference type="ChEBI" id="CHEBI:18420"/>
    </cofactor>
</comment>
<dbReference type="EMBL" id="CP013987">
    <property type="protein sequence ID" value="ALZ86643.1"/>
    <property type="molecule type" value="Genomic_DNA"/>
</dbReference>
<dbReference type="PANTHER" id="PTHR43434">
    <property type="entry name" value="PHOSPHOGLYCOLATE PHOSPHATASE"/>
    <property type="match status" value="1"/>
</dbReference>
<dbReference type="GO" id="GO:0004713">
    <property type="term" value="F:protein tyrosine kinase activity"/>
    <property type="evidence" value="ECO:0007669"/>
    <property type="project" value="TreeGrafter"/>
</dbReference>
<evidence type="ECO:0000256" key="1">
    <source>
        <dbReference type="ARBA" id="ARBA00001946"/>
    </source>
</evidence>
<dbReference type="Proteomes" id="UP000064137">
    <property type="component" value="Chromosome"/>
</dbReference>
<dbReference type="KEGG" id="por:APT59_21415"/>
<dbReference type="Pfam" id="PF13419">
    <property type="entry name" value="HAD_2"/>
    <property type="match status" value="1"/>
</dbReference>
<evidence type="ECO:0000256" key="2">
    <source>
        <dbReference type="ARBA" id="ARBA00022723"/>
    </source>
</evidence>
<dbReference type="InterPro" id="IPR023198">
    <property type="entry name" value="PGP-like_dom2"/>
</dbReference>
<dbReference type="InterPro" id="IPR036412">
    <property type="entry name" value="HAD-like_sf"/>
</dbReference>
<proteinExistence type="predicted"/>
<dbReference type="InterPro" id="IPR023214">
    <property type="entry name" value="HAD_sf"/>
</dbReference>
<sequence length="215" mass="24212">MHHPHLLFDLDGTLTDSRLGITRAIQVALRAEGIEEPDLRRLEVFIGPPLLQSFMTHYGFDQARAWRAVEAYRVYFRATGLYENEVYAGIRDVLADLQAAGRRLYLVTAKPRVFAVEILRHFALTEFFTALHGSELDGTRADKTELLRFVLETEGLAPESCLMLGDREHDLIAARENGVAAVALGYGFGSREELERQRPAFHFHSVAALRQGFGL</sequence>
<evidence type="ECO:0000313" key="3">
    <source>
        <dbReference type="EMBL" id="ALZ86643.1"/>
    </source>
</evidence>
<dbReference type="GO" id="GO:0046872">
    <property type="term" value="F:metal ion binding"/>
    <property type="evidence" value="ECO:0007669"/>
    <property type="project" value="UniProtKB-KW"/>
</dbReference>
<reference evidence="3 4" key="1">
    <citation type="submission" date="2016-01" db="EMBL/GenBank/DDBJ databases">
        <title>Annotation of Pseudomonas oryzihabitans USDA-ARS-USMARC-56511.</title>
        <authorList>
            <person name="Harhay G.P."/>
            <person name="Harhay D.M."/>
            <person name="Smith T.P.L."/>
            <person name="Bono J.L."/>
            <person name="Heaton M.P."/>
            <person name="Clawson M.L."/>
            <person name="Chitko-Mckown C.G."/>
            <person name="Capik S.F."/>
            <person name="DeDonder K.D."/>
            <person name="Apley M.D."/>
            <person name="Lubbers B.V."/>
            <person name="White B.J."/>
            <person name="Larson R.L."/>
        </authorList>
    </citation>
    <scope>NUCLEOTIDE SEQUENCE [LARGE SCALE GENOMIC DNA]</scope>
    <source>
        <strain evidence="3 4">USDA-ARS-USMARC-56511</strain>
    </source>
</reference>
<dbReference type="SUPFAM" id="SSF56784">
    <property type="entry name" value="HAD-like"/>
    <property type="match status" value="1"/>
</dbReference>
<organism evidence="3 4">
    <name type="scientific">Pseudomonas oryzihabitans</name>
    <dbReference type="NCBI Taxonomy" id="47885"/>
    <lineage>
        <taxon>Bacteria</taxon>
        <taxon>Pseudomonadati</taxon>
        <taxon>Pseudomonadota</taxon>
        <taxon>Gammaproteobacteria</taxon>
        <taxon>Pseudomonadales</taxon>
        <taxon>Pseudomonadaceae</taxon>
        <taxon>Pseudomonas</taxon>
    </lineage>
</organism>
<dbReference type="FunFam" id="3.40.50.1000:FF:000022">
    <property type="entry name" value="Phosphoglycolate phosphatase"/>
    <property type="match status" value="1"/>
</dbReference>
<dbReference type="InterPro" id="IPR041492">
    <property type="entry name" value="HAD_2"/>
</dbReference>
<accession>A0A0U4WUV0</accession>